<sequence length="46" mass="5366">MGHIEEFDISKPKEWTAYASHYCFFSEANKVTDPAMKRAIRSHFTS</sequence>
<keyword evidence="2" id="KW-1185">Reference proteome</keyword>
<protein>
    <submittedName>
        <fullName evidence="1">Uncharacterized protein</fullName>
    </submittedName>
</protein>
<dbReference type="Proteomes" id="UP000055048">
    <property type="component" value="Unassembled WGS sequence"/>
</dbReference>
<proteinExistence type="predicted"/>
<reference evidence="1 2" key="1">
    <citation type="submission" date="2015-01" db="EMBL/GenBank/DDBJ databases">
        <title>Evolution of Trichinella species and genotypes.</title>
        <authorList>
            <person name="Korhonen P.K."/>
            <person name="Edoardo P."/>
            <person name="Giuseppe L.R."/>
            <person name="Gasser R.B."/>
        </authorList>
    </citation>
    <scope>NUCLEOTIDE SEQUENCE [LARGE SCALE GENOMIC DNA]</scope>
    <source>
        <strain evidence="1">ISS417</strain>
    </source>
</reference>
<evidence type="ECO:0000313" key="2">
    <source>
        <dbReference type="Proteomes" id="UP000055048"/>
    </source>
</evidence>
<dbReference type="AlphaFoldDB" id="A0A0V0SPD3"/>
<gene>
    <name evidence="1" type="ORF">T05_8670</name>
</gene>
<accession>A0A0V0SPD3</accession>
<name>A0A0V0SPD3_9BILA</name>
<dbReference type="EMBL" id="JYDJ01004334">
    <property type="protein sequence ID" value="KRX28594.1"/>
    <property type="molecule type" value="Genomic_DNA"/>
</dbReference>
<comment type="caution">
    <text evidence="1">The sequence shown here is derived from an EMBL/GenBank/DDBJ whole genome shotgun (WGS) entry which is preliminary data.</text>
</comment>
<evidence type="ECO:0000313" key="1">
    <source>
        <dbReference type="EMBL" id="KRX28594.1"/>
    </source>
</evidence>
<organism evidence="1 2">
    <name type="scientific">Trichinella murrelli</name>
    <dbReference type="NCBI Taxonomy" id="144512"/>
    <lineage>
        <taxon>Eukaryota</taxon>
        <taxon>Metazoa</taxon>
        <taxon>Ecdysozoa</taxon>
        <taxon>Nematoda</taxon>
        <taxon>Enoplea</taxon>
        <taxon>Dorylaimia</taxon>
        <taxon>Trichinellida</taxon>
        <taxon>Trichinellidae</taxon>
        <taxon>Trichinella</taxon>
    </lineage>
</organism>